<comment type="similarity">
    <text evidence="2">Belongs to the bacterial solute-binding protein 1 family.</text>
</comment>
<dbReference type="Pfam" id="PF01547">
    <property type="entry name" value="SBP_bac_1"/>
    <property type="match status" value="1"/>
</dbReference>
<feature type="signal peptide" evidence="3">
    <location>
        <begin position="1"/>
        <end position="25"/>
    </location>
</feature>
<accession>A0A9X2C1J0</accession>
<evidence type="ECO:0000313" key="5">
    <source>
        <dbReference type="Proteomes" id="UP001139353"/>
    </source>
</evidence>
<dbReference type="PANTHER" id="PTHR43649">
    <property type="entry name" value="ARABINOSE-BINDING PROTEIN-RELATED"/>
    <property type="match status" value="1"/>
</dbReference>
<comment type="subcellular location">
    <subcellularLocation>
        <location evidence="1">Periplasm</location>
    </subcellularLocation>
</comment>
<dbReference type="AlphaFoldDB" id="A0A9X2C1J0"/>
<organism evidence="4 5">
    <name type="scientific">Scleromatobacter humisilvae</name>
    <dbReference type="NCBI Taxonomy" id="2897159"/>
    <lineage>
        <taxon>Bacteria</taxon>
        <taxon>Pseudomonadati</taxon>
        <taxon>Pseudomonadota</taxon>
        <taxon>Betaproteobacteria</taxon>
        <taxon>Burkholderiales</taxon>
        <taxon>Sphaerotilaceae</taxon>
        <taxon>Scleromatobacter</taxon>
    </lineage>
</organism>
<dbReference type="PANTHER" id="PTHR43649:SF14">
    <property type="entry name" value="BLR3389 PROTEIN"/>
    <property type="match status" value="1"/>
</dbReference>
<gene>
    <name evidence="4" type="ORF">LPC04_18000</name>
</gene>
<evidence type="ECO:0000256" key="3">
    <source>
        <dbReference type="SAM" id="SignalP"/>
    </source>
</evidence>
<proteinExistence type="inferred from homology"/>
<dbReference type="EMBL" id="JAJLJH010000005">
    <property type="protein sequence ID" value="MCK9687601.1"/>
    <property type="molecule type" value="Genomic_DNA"/>
</dbReference>
<dbReference type="Gene3D" id="3.40.190.10">
    <property type="entry name" value="Periplasmic binding protein-like II"/>
    <property type="match status" value="2"/>
</dbReference>
<dbReference type="InterPro" id="IPR006059">
    <property type="entry name" value="SBP"/>
</dbReference>
<dbReference type="RefSeq" id="WP_275683641.1">
    <property type="nucleotide sequence ID" value="NZ_JAJLJH010000005.1"/>
</dbReference>
<dbReference type="InterPro" id="IPR050490">
    <property type="entry name" value="Bact_solute-bd_prot1"/>
</dbReference>
<protein>
    <submittedName>
        <fullName evidence="4">Extracellular solute-binding protein</fullName>
    </submittedName>
</protein>
<evidence type="ECO:0000256" key="2">
    <source>
        <dbReference type="ARBA" id="ARBA00008520"/>
    </source>
</evidence>
<reference evidence="4" key="1">
    <citation type="submission" date="2021-11" db="EMBL/GenBank/DDBJ databases">
        <title>BS-T2-15 a new species belonging to the Comamonadaceae family isolated from the soil of a French oak forest.</title>
        <authorList>
            <person name="Mieszkin S."/>
            <person name="Alain K."/>
        </authorList>
    </citation>
    <scope>NUCLEOTIDE SEQUENCE</scope>
    <source>
        <strain evidence="4">BS-T2-15</strain>
    </source>
</reference>
<keyword evidence="3" id="KW-0732">Signal</keyword>
<feature type="chain" id="PRO_5040910114" evidence="3">
    <location>
        <begin position="26"/>
        <end position="426"/>
    </location>
</feature>
<comment type="caution">
    <text evidence="4">The sequence shown here is derived from an EMBL/GenBank/DDBJ whole genome shotgun (WGS) entry which is preliminary data.</text>
</comment>
<sequence>MKSIRSIAAIAAALVLGLGSTAASAGVLNINFGAEDNAQREAFKTLVNDFHTANPDVDVHLTIQDQPTYRKALPASLDTDNAPDVFNWFAGDQMRMMAQRGELDDLSDLWKANTWWNTFPSSAITVGGKQVALPYQYYPWGLFTRRDVLERAGIHEAPHDLSAILAACSKLRKAGFTPIALNGKDGWALAAWFDFIDMRANGYEYHQQLLDGKVSYNESNVRRAFAMWKQLIDAKCFDPNALAVDEHAAKADLYGGRAGMILMGTVVSASFPEIVRPVIDYERFPAIDSGQAASEAAPTDTFHVASRAKNKADARRFLKFAGSSAANAKLAKSLGSFPTNKFAPVAGTVLDLASYKVLTDAKNNLVQGFDRDVPADMAAAGIKGFQEFFAKPADMYAVMNRLDAVRGTAYAVVADTPAAPAKGRKN</sequence>
<keyword evidence="5" id="KW-1185">Reference proteome</keyword>
<dbReference type="GO" id="GO:0042597">
    <property type="term" value="C:periplasmic space"/>
    <property type="evidence" value="ECO:0007669"/>
    <property type="project" value="UniProtKB-SubCell"/>
</dbReference>
<name>A0A9X2C1J0_9BURK</name>
<evidence type="ECO:0000256" key="1">
    <source>
        <dbReference type="ARBA" id="ARBA00004418"/>
    </source>
</evidence>
<dbReference type="Proteomes" id="UP001139353">
    <property type="component" value="Unassembled WGS sequence"/>
</dbReference>
<dbReference type="SUPFAM" id="SSF53850">
    <property type="entry name" value="Periplasmic binding protein-like II"/>
    <property type="match status" value="1"/>
</dbReference>
<evidence type="ECO:0000313" key="4">
    <source>
        <dbReference type="EMBL" id="MCK9687601.1"/>
    </source>
</evidence>